<feature type="region of interest" description="Disordered" evidence="1">
    <location>
        <begin position="72"/>
        <end position="121"/>
    </location>
</feature>
<evidence type="ECO:0000313" key="2">
    <source>
        <dbReference type="EMBL" id="JAD86419.1"/>
    </source>
</evidence>
<name>A0A0A9DCU4_ARUDO</name>
<proteinExistence type="predicted"/>
<organism evidence="2">
    <name type="scientific">Arundo donax</name>
    <name type="common">Giant reed</name>
    <name type="synonym">Donax arundinaceus</name>
    <dbReference type="NCBI Taxonomy" id="35708"/>
    <lineage>
        <taxon>Eukaryota</taxon>
        <taxon>Viridiplantae</taxon>
        <taxon>Streptophyta</taxon>
        <taxon>Embryophyta</taxon>
        <taxon>Tracheophyta</taxon>
        <taxon>Spermatophyta</taxon>
        <taxon>Magnoliopsida</taxon>
        <taxon>Liliopsida</taxon>
        <taxon>Poales</taxon>
        <taxon>Poaceae</taxon>
        <taxon>PACMAD clade</taxon>
        <taxon>Arundinoideae</taxon>
        <taxon>Arundineae</taxon>
        <taxon>Arundo</taxon>
    </lineage>
</organism>
<protein>
    <submittedName>
        <fullName evidence="2">Uncharacterized protein</fullName>
    </submittedName>
</protein>
<reference evidence="2" key="1">
    <citation type="submission" date="2014-09" db="EMBL/GenBank/DDBJ databases">
        <authorList>
            <person name="Magalhaes I.L.F."/>
            <person name="Oliveira U."/>
            <person name="Santos F.R."/>
            <person name="Vidigal T.H.D.A."/>
            <person name="Brescovit A.D."/>
            <person name="Santos A.J."/>
        </authorList>
    </citation>
    <scope>NUCLEOTIDE SEQUENCE</scope>
    <source>
        <tissue evidence="2">Shoot tissue taken approximately 20 cm above the soil surface</tissue>
    </source>
</reference>
<feature type="compositionally biased region" description="Acidic residues" evidence="1">
    <location>
        <begin position="74"/>
        <end position="83"/>
    </location>
</feature>
<reference evidence="2" key="2">
    <citation type="journal article" date="2015" name="Data Brief">
        <title>Shoot transcriptome of the giant reed, Arundo donax.</title>
        <authorList>
            <person name="Barrero R.A."/>
            <person name="Guerrero F.D."/>
            <person name="Moolhuijzen P."/>
            <person name="Goolsby J.A."/>
            <person name="Tidwell J."/>
            <person name="Bellgard S.E."/>
            <person name="Bellgard M.I."/>
        </authorList>
    </citation>
    <scope>NUCLEOTIDE SEQUENCE</scope>
    <source>
        <tissue evidence="2">Shoot tissue taken approximately 20 cm above the soil surface</tissue>
    </source>
</reference>
<dbReference type="AlphaFoldDB" id="A0A0A9DCU4"/>
<feature type="compositionally biased region" description="Basic and acidic residues" evidence="1">
    <location>
        <begin position="84"/>
        <end position="116"/>
    </location>
</feature>
<evidence type="ECO:0000256" key="1">
    <source>
        <dbReference type="SAM" id="MobiDB-lite"/>
    </source>
</evidence>
<feature type="region of interest" description="Disordered" evidence="1">
    <location>
        <begin position="1"/>
        <end position="27"/>
    </location>
</feature>
<dbReference type="EMBL" id="GBRH01211476">
    <property type="protein sequence ID" value="JAD86419.1"/>
    <property type="molecule type" value="Transcribed_RNA"/>
</dbReference>
<sequence>MAVTVEAVGPIDRPHADGRGDGVANGHANQVDVLGQGAQPVLGNPKVCPDGLSVGVVALAVDGVGCAVAVGEEAGAEPGDDGEGQQHHGADHPPQLRDRPRQRQHTRPDHRRDDVRARRHQRTCAPLAAVVVEVRPVAEAGLHDVEGRRLSLLLPLHHHCSQLFCVPVR</sequence>
<accession>A0A0A9DCU4</accession>